<keyword evidence="2" id="KW-1185">Reference proteome</keyword>
<gene>
    <name evidence="1" type="ORF">AN221_13195</name>
</gene>
<dbReference type="AlphaFoldDB" id="A0A1E7LVA1"/>
<name>A0A1E7LVA1_9ACTN</name>
<proteinExistence type="predicted"/>
<reference evidence="1 2" key="1">
    <citation type="journal article" date="2016" name="Front. Microbiol.">
        <title>Comparative Genomics Analysis of Streptomyces Species Reveals Their Adaptation to the Marine Environment and Their Diversity at the Genomic Level.</title>
        <authorList>
            <person name="Tian X."/>
            <person name="Zhang Z."/>
            <person name="Yang T."/>
            <person name="Chen M."/>
            <person name="Li J."/>
            <person name="Chen F."/>
            <person name="Yang J."/>
            <person name="Li W."/>
            <person name="Zhang B."/>
            <person name="Zhang Z."/>
            <person name="Wu J."/>
            <person name="Zhang C."/>
            <person name="Long L."/>
            <person name="Xiao J."/>
        </authorList>
    </citation>
    <scope>NUCLEOTIDE SEQUENCE [LARGE SCALE GENOMIC DNA]</scope>
    <source>
        <strain evidence="1 2">SCSIO M10372</strain>
    </source>
</reference>
<dbReference type="OrthoDB" id="4351056at2"/>
<dbReference type="Proteomes" id="UP000175971">
    <property type="component" value="Unassembled WGS sequence"/>
</dbReference>
<organism evidence="1 2">
    <name type="scientific">Streptomyces nanshensis</name>
    <dbReference type="NCBI Taxonomy" id="518642"/>
    <lineage>
        <taxon>Bacteria</taxon>
        <taxon>Bacillati</taxon>
        <taxon>Actinomycetota</taxon>
        <taxon>Actinomycetes</taxon>
        <taxon>Kitasatosporales</taxon>
        <taxon>Streptomycetaceae</taxon>
        <taxon>Streptomyces</taxon>
    </lineage>
</organism>
<dbReference type="RefSeq" id="WP_070201139.1">
    <property type="nucleotide sequence ID" value="NZ_LJGZ01000027.1"/>
</dbReference>
<protein>
    <submittedName>
        <fullName evidence="1">Uncharacterized protein</fullName>
    </submittedName>
</protein>
<sequence length="91" mass="10600">MTFEEWAERLDRVYMDGAEHDWRDEDKAKWEKVIDEIAADFPHIAITWMDPKCGCCSLDDPALLAFDDPRGPGGFELLYPTFRPTHTYYLG</sequence>
<dbReference type="EMBL" id="LJGZ01000027">
    <property type="protein sequence ID" value="OEV20169.1"/>
    <property type="molecule type" value="Genomic_DNA"/>
</dbReference>
<accession>A0A1E7LVA1</accession>
<evidence type="ECO:0000313" key="1">
    <source>
        <dbReference type="EMBL" id="OEV20169.1"/>
    </source>
</evidence>
<comment type="caution">
    <text evidence="1">The sequence shown here is derived from an EMBL/GenBank/DDBJ whole genome shotgun (WGS) entry which is preliminary data.</text>
</comment>
<evidence type="ECO:0000313" key="2">
    <source>
        <dbReference type="Proteomes" id="UP000175971"/>
    </source>
</evidence>